<dbReference type="AlphaFoldDB" id="A0A0G4F7E5"/>
<evidence type="ECO:0000313" key="1">
    <source>
        <dbReference type="EMBL" id="CEM08030.1"/>
    </source>
</evidence>
<gene>
    <name evidence="1" type="ORF">Cvel_15451</name>
</gene>
<dbReference type="EMBL" id="CDMZ01000159">
    <property type="protein sequence ID" value="CEM08030.1"/>
    <property type="molecule type" value="Genomic_DNA"/>
</dbReference>
<organism evidence="1">
    <name type="scientific">Chromera velia CCMP2878</name>
    <dbReference type="NCBI Taxonomy" id="1169474"/>
    <lineage>
        <taxon>Eukaryota</taxon>
        <taxon>Sar</taxon>
        <taxon>Alveolata</taxon>
        <taxon>Colpodellida</taxon>
        <taxon>Chromeraceae</taxon>
        <taxon>Chromera</taxon>
    </lineage>
</organism>
<dbReference type="VEuPathDB" id="CryptoDB:Cvel_15451"/>
<proteinExistence type="predicted"/>
<protein>
    <submittedName>
        <fullName evidence="1">Uncharacterized protein</fullName>
    </submittedName>
</protein>
<reference evidence="1" key="1">
    <citation type="submission" date="2014-11" db="EMBL/GenBank/DDBJ databases">
        <authorList>
            <person name="Otto D Thomas"/>
            <person name="Naeem Raeece"/>
        </authorList>
    </citation>
    <scope>NUCLEOTIDE SEQUENCE</scope>
</reference>
<sequence>MRRIATSKKKAGVREAAALAAADAGSAGPSARPSVDLPMGGDLGMEGGCESGLSGYMETAEAVEEEALVQQVLPSLMTDPQLVIRNSDINEQLVKVFDVLGIKRSLFVATGDLRDLQDLAAVWEKEVLKEERSEIDAVSGDKDTEELLEALNQDPRLEVLQGNGEDRLIDLFTDDSDAEGDTLMVTDITDSLDSHCESANKLEEFVDKFLKVGSVAKTREEAADNIFALVKEHGEALGFKYDGNHKGEGASKSFNQLWFGGTLSSLEIVKDGGSVHPILDPNCFCRGSVVQILDQEQPLWVVLWGYCRGVRGGSDYKGAKLVMHDKKDPFQGVRAQQRAGVIELLPVIVNSGRVSLDIERDITKVTVNKGTCLSTILKKCS</sequence>
<accession>A0A0G4F7E5</accession>
<name>A0A0G4F7E5_9ALVE</name>
<dbReference type="PhylomeDB" id="A0A0G4F7E5"/>